<keyword evidence="6 8" id="KW-0456">Lyase</keyword>
<evidence type="ECO:0000256" key="5">
    <source>
        <dbReference type="ARBA" id="ARBA00023014"/>
    </source>
</evidence>
<dbReference type="PANTHER" id="PTHR30389">
    <property type="entry name" value="FUMARATE HYDRATASE-RELATED"/>
    <property type="match status" value="1"/>
</dbReference>
<accession>A0AA43XLG8</accession>
<keyword evidence="5" id="KW-0411">Iron-sulfur</keyword>
<evidence type="ECO:0000256" key="2">
    <source>
        <dbReference type="ARBA" id="ARBA00022485"/>
    </source>
</evidence>
<keyword evidence="2" id="KW-0004">4Fe-4S</keyword>
<dbReference type="InterPro" id="IPR004646">
    <property type="entry name" value="Fe-S_hydro-lyase_TtdA-typ_cat"/>
</dbReference>
<dbReference type="EMBL" id="SUMG01000012">
    <property type="protein sequence ID" value="NBG88852.1"/>
    <property type="molecule type" value="Genomic_DNA"/>
</dbReference>
<evidence type="ECO:0000313" key="8">
    <source>
        <dbReference type="EMBL" id="NBG88852.1"/>
    </source>
</evidence>
<keyword evidence="3" id="KW-0479">Metal-binding</keyword>
<dbReference type="EC" id="4.2.1.2" evidence="8"/>
<comment type="similarity">
    <text evidence="1">Belongs to the class-I fumarase family.</text>
</comment>
<evidence type="ECO:0000256" key="6">
    <source>
        <dbReference type="ARBA" id="ARBA00023239"/>
    </source>
</evidence>
<dbReference type="RefSeq" id="WP_160721902.1">
    <property type="nucleotide sequence ID" value="NZ_SUMG01000012.1"/>
</dbReference>
<dbReference type="Proteomes" id="UP000449710">
    <property type="component" value="Unassembled WGS sequence"/>
</dbReference>
<reference evidence="8 9" key="1">
    <citation type="submission" date="2019-04" db="EMBL/GenBank/DDBJ databases">
        <title>Isachenkonia alkalipeptolytica gen. nov. sp. nov. a new anaerobic, alkiliphilic organothrophic bacterium capable to reduce synthesized ferrihydrite isolated from a soda lake.</title>
        <authorList>
            <person name="Toshchakov S.V."/>
            <person name="Zavarzina D.G."/>
            <person name="Zhilina T.N."/>
            <person name="Kostrikina N.A."/>
            <person name="Kublanov I.V."/>
        </authorList>
    </citation>
    <scope>NUCLEOTIDE SEQUENCE [LARGE SCALE GENOMIC DNA]</scope>
    <source>
        <strain evidence="8 9">Z-1701</strain>
    </source>
</reference>
<dbReference type="GO" id="GO:0004333">
    <property type="term" value="F:fumarate hydratase activity"/>
    <property type="evidence" value="ECO:0007669"/>
    <property type="project" value="UniProtKB-EC"/>
</dbReference>
<evidence type="ECO:0000256" key="4">
    <source>
        <dbReference type="ARBA" id="ARBA00023004"/>
    </source>
</evidence>
<evidence type="ECO:0000313" key="9">
    <source>
        <dbReference type="Proteomes" id="UP000449710"/>
    </source>
</evidence>
<gene>
    <name evidence="8" type="ORF">ISALK_10100</name>
</gene>
<keyword evidence="4" id="KW-0408">Iron</keyword>
<evidence type="ECO:0000256" key="3">
    <source>
        <dbReference type="ARBA" id="ARBA00022723"/>
    </source>
</evidence>
<dbReference type="GO" id="GO:0046872">
    <property type="term" value="F:metal ion binding"/>
    <property type="evidence" value="ECO:0007669"/>
    <property type="project" value="UniProtKB-KW"/>
</dbReference>
<dbReference type="NCBIfam" id="NF004885">
    <property type="entry name" value="PRK06246.1"/>
    <property type="match status" value="1"/>
</dbReference>
<name>A0AA43XLG8_9CLOT</name>
<dbReference type="GO" id="GO:0051539">
    <property type="term" value="F:4 iron, 4 sulfur cluster binding"/>
    <property type="evidence" value="ECO:0007669"/>
    <property type="project" value="UniProtKB-KW"/>
</dbReference>
<sequence>MRVINTKDLIPVVKDLVIKACTDLDDNLMEALTQSIKVEESELGKEVLETLIENANLAREKEAPCCQDTGIAVVYLEIGQEVCWEGPGLTDSINEGVRQGYKEGYLRNSVVGDPIIRENTKDNTPAVIHTKIVEGRQVKITVMPKGAGSENMGRASVLKPADGVEGIMNYVMETVGNAGGKACPPLIVGVGLGGSMEKSTLLAKEALQRPIGDRSPVSHIAALEAELLTKINDLGIGPIGIGGRVTALDVHIETFPCHIASLPISVNLQCHANRHASKTI</sequence>
<evidence type="ECO:0000259" key="7">
    <source>
        <dbReference type="Pfam" id="PF05681"/>
    </source>
</evidence>
<protein>
    <submittedName>
        <fullName evidence="8">Fumarate hydratase</fullName>
        <ecNumber evidence="8">4.2.1.2</ecNumber>
    </submittedName>
</protein>
<dbReference type="AlphaFoldDB" id="A0AA43XLG8"/>
<dbReference type="PANTHER" id="PTHR30389:SF17">
    <property type="entry name" value="L(+)-TARTRATE DEHYDRATASE SUBUNIT ALPHA-RELATED"/>
    <property type="match status" value="1"/>
</dbReference>
<keyword evidence="9" id="KW-1185">Reference proteome</keyword>
<proteinExistence type="inferred from homology"/>
<dbReference type="NCBIfam" id="TIGR00722">
    <property type="entry name" value="ttdA_fumA_fumB"/>
    <property type="match status" value="1"/>
</dbReference>
<comment type="caution">
    <text evidence="8">The sequence shown here is derived from an EMBL/GenBank/DDBJ whole genome shotgun (WGS) entry which is preliminary data.</text>
</comment>
<evidence type="ECO:0000256" key="1">
    <source>
        <dbReference type="ARBA" id="ARBA00008876"/>
    </source>
</evidence>
<organism evidence="8 9">
    <name type="scientific">Isachenkonia alkalipeptolytica</name>
    <dbReference type="NCBI Taxonomy" id="2565777"/>
    <lineage>
        <taxon>Bacteria</taxon>
        <taxon>Bacillati</taxon>
        <taxon>Bacillota</taxon>
        <taxon>Clostridia</taxon>
        <taxon>Eubacteriales</taxon>
        <taxon>Clostridiaceae</taxon>
        <taxon>Isachenkonia</taxon>
    </lineage>
</organism>
<dbReference type="InterPro" id="IPR051208">
    <property type="entry name" value="Class-I_Fumarase/Tartrate_DH"/>
</dbReference>
<dbReference type="Pfam" id="PF05681">
    <property type="entry name" value="Fumerase"/>
    <property type="match status" value="1"/>
</dbReference>
<feature type="domain" description="Fe-S hydro-lyase tartrate dehydratase alpha-type catalytic" evidence="7">
    <location>
        <begin position="12"/>
        <end position="277"/>
    </location>
</feature>